<organism evidence="1 2">
    <name type="scientific">Tabrizicola soli</name>
    <dbReference type="NCBI Taxonomy" id="2185115"/>
    <lineage>
        <taxon>Bacteria</taxon>
        <taxon>Pseudomonadati</taxon>
        <taxon>Pseudomonadota</taxon>
        <taxon>Alphaproteobacteria</taxon>
        <taxon>Rhodobacterales</taxon>
        <taxon>Paracoccaceae</taxon>
        <taxon>Tabrizicola</taxon>
    </lineage>
</organism>
<protein>
    <recommendedName>
        <fullName evidence="3">DUF3168 domain-containing protein</fullName>
    </recommendedName>
</protein>
<comment type="caution">
    <text evidence="1">The sequence shown here is derived from an EMBL/GenBank/DDBJ whole genome shotgun (WGS) entry which is preliminary data.</text>
</comment>
<dbReference type="EMBL" id="JBHRSM010000015">
    <property type="protein sequence ID" value="MFC3086037.1"/>
    <property type="molecule type" value="Genomic_DNA"/>
</dbReference>
<evidence type="ECO:0000313" key="1">
    <source>
        <dbReference type="EMBL" id="MFC3086037.1"/>
    </source>
</evidence>
<accession>A0ABV7DU56</accession>
<reference evidence="2" key="1">
    <citation type="journal article" date="2019" name="Int. J. Syst. Evol. Microbiol.">
        <title>The Global Catalogue of Microorganisms (GCM) 10K type strain sequencing project: providing services to taxonomists for standard genome sequencing and annotation.</title>
        <authorList>
            <consortium name="The Broad Institute Genomics Platform"/>
            <consortium name="The Broad Institute Genome Sequencing Center for Infectious Disease"/>
            <person name="Wu L."/>
            <person name="Ma J."/>
        </authorList>
    </citation>
    <scope>NUCLEOTIDE SEQUENCE [LARGE SCALE GENOMIC DNA]</scope>
    <source>
        <strain evidence="2">KCTC 62102</strain>
    </source>
</reference>
<keyword evidence="2" id="KW-1185">Reference proteome</keyword>
<dbReference type="Proteomes" id="UP001595445">
    <property type="component" value="Unassembled WGS sequence"/>
</dbReference>
<evidence type="ECO:0008006" key="3">
    <source>
        <dbReference type="Google" id="ProtNLM"/>
    </source>
</evidence>
<dbReference type="RefSeq" id="WP_197647010.1">
    <property type="nucleotide sequence ID" value="NZ_JAEACP010000022.1"/>
</dbReference>
<proteinExistence type="predicted"/>
<sequence length="144" mass="15847">MASMNAEIQQIVDDIGVEAALQILRRATPASSKRLTIVADDTMHKIPDSVLEGEVYVFSSGAIDVSSDASLESYLVDRLRALADKLKHDSWLKIRIVYSGHAVLAAQIKLLVYRITHLETEDVAYFGANGYRVVNIAMRGDIVS</sequence>
<gene>
    <name evidence="1" type="ORF">ACFOD6_08250</name>
</gene>
<name>A0ABV7DU56_9RHOB</name>
<evidence type="ECO:0000313" key="2">
    <source>
        <dbReference type="Proteomes" id="UP001595445"/>
    </source>
</evidence>